<dbReference type="Pfam" id="PF00528">
    <property type="entry name" value="BPD_transp_1"/>
    <property type="match status" value="1"/>
</dbReference>
<keyword evidence="7 8" id="KW-0472">Membrane</keyword>
<dbReference type="GO" id="GO:0043190">
    <property type="term" value="C:ATP-binding cassette (ABC) transporter complex"/>
    <property type="evidence" value="ECO:0007669"/>
    <property type="project" value="InterPro"/>
</dbReference>
<reference evidence="10 11" key="1">
    <citation type="submission" date="2014-03" db="EMBL/GenBank/DDBJ databases">
        <title>Genomics of Bifidobacteria.</title>
        <authorList>
            <person name="Ventura M."/>
            <person name="Milani C."/>
            <person name="Lugli G.A."/>
        </authorList>
    </citation>
    <scope>NUCLEOTIDE SEQUENCE [LARGE SCALE GENOMIC DNA]</scope>
    <source>
        <strain evidence="10 11">LMG 11597</strain>
    </source>
</reference>
<evidence type="ECO:0000259" key="9">
    <source>
        <dbReference type="PROSITE" id="PS50928"/>
    </source>
</evidence>
<dbReference type="InterPro" id="IPR043429">
    <property type="entry name" value="ArtM/GltK/GlnP/TcyL/YhdX-like"/>
</dbReference>
<evidence type="ECO:0000256" key="5">
    <source>
        <dbReference type="ARBA" id="ARBA00022970"/>
    </source>
</evidence>
<comment type="similarity">
    <text evidence="8">Belongs to the binding-protein-dependent transport system permease family.</text>
</comment>
<evidence type="ECO:0000256" key="8">
    <source>
        <dbReference type="RuleBase" id="RU363032"/>
    </source>
</evidence>
<organism evidence="10 11">
    <name type="scientific">Bifidobacterium subtile</name>
    <dbReference type="NCBI Taxonomy" id="77635"/>
    <lineage>
        <taxon>Bacteria</taxon>
        <taxon>Bacillati</taxon>
        <taxon>Actinomycetota</taxon>
        <taxon>Actinomycetes</taxon>
        <taxon>Bifidobacteriales</taxon>
        <taxon>Bifidobacteriaceae</taxon>
        <taxon>Bifidobacterium</taxon>
    </lineage>
</organism>
<dbReference type="InterPro" id="IPR035906">
    <property type="entry name" value="MetI-like_sf"/>
</dbReference>
<dbReference type="InterPro" id="IPR010065">
    <property type="entry name" value="AA_ABC_transptr_permease_3TM"/>
</dbReference>
<evidence type="ECO:0000256" key="4">
    <source>
        <dbReference type="ARBA" id="ARBA00022692"/>
    </source>
</evidence>
<name>A0A087EAI6_9BIFI</name>
<dbReference type="RefSeq" id="WP_024462607.1">
    <property type="nucleotide sequence ID" value="NZ_CP062939.1"/>
</dbReference>
<feature type="transmembrane region" description="Helical" evidence="8">
    <location>
        <begin position="83"/>
        <end position="104"/>
    </location>
</feature>
<dbReference type="OrthoDB" id="92598at2"/>
<protein>
    <submittedName>
        <fullName evidence="10">Polar amino acid ABC transporter inner membrane subunit</fullName>
    </submittedName>
</protein>
<dbReference type="InterPro" id="IPR000515">
    <property type="entry name" value="MetI-like"/>
</dbReference>
<dbReference type="PANTHER" id="PTHR30614:SF0">
    <property type="entry name" value="L-CYSTINE TRANSPORT SYSTEM PERMEASE PROTEIN TCYL"/>
    <property type="match status" value="1"/>
</dbReference>
<evidence type="ECO:0000313" key="11">
    <source>
        <dbReference type="Proteomes" id="UP000029055"/>
    </source>
</evidence>
<dbReference type="PANTHER" id="PTHR30614">
    <property type="entry name" value="MEMBRANE COMPONENT OF AMINO ACID ABC TRANSPORTER"/>
    <property type="match status" value="1"/>
</dbReference>
<dbReference type="eggNOG" id="COG0765">
    <property type="taxonomic scope" value="Bacteria"/>
</dbReference>
<dbReference type="CDD" id="cd06261">
    <property type="entry name" value="TM_PBP2"/>
    <property type="match status" value="1"/>
</dbReference>
<dbReference type="GO" id="GO:0006865">
    <property type="term" value="P:amino acid transport"/>
    <property type="evidence" value="ECO:0007669"/>
    <property type="project" value="UniProtKB-KW"/>
</dbReference>
<gene>
    <name evidence="10" type="ORF">BISU_0799</name>
</gene>
<comment type="caution">
    <text evidence="10">The sequence shown here is derived from an EMBL/GenBank/DDBJ whole genome shotgun (WGS) entry which is preliminary data.</text>
</comment>
<feature type="transmembrane region" description="Helical" evidence="8">
    <location>
        <begin position="188"/>
        <end position="209"/>
    </location>
</feature>
<sequence>MSETSWVSVWIAVFPEMMKGVRLSLLLTIVVIVIGMPLGLVLALGSGSRLRVLRWACYVLVEIGRGTPALVTLYIIYYGLPRAGLTFTAFVSAVIGLVITTAAYSCEYIRSGLGSVPHAQIEAGLALDLRHSDIYRRIVIPQGMRIAIPALLGYSIQLFQMTSLTYNITLRELTGVSYSLGLRTFQYLAVFALAGLIYAIVSGLCAWLIGKLEHAIAL</sequence>
<keyword evidence="4 8" id="KW-0812">Transmembrane</keyword>
<dbReference type="SUPFAM" id="SSF161098">
    <property type="entry name" value="MetI-like"/>
    <property type="match status" value="1"/>
</dbReference>
<dbReference type="EMBL" id="JGZR01000003">
    <property type="protein sequence ID" value="KFJ04787.1"/>
    <property type="molecule type" value="Genomic_DNA"/>
</dbReference>
<dbReference type="PROSITE" id="PS50928">
    <property type="entry name" value="ABC_TM1"/>
    <property type="match status" value="1"/>
</dbReference>
<evidence type="ECO:0000256" key="1">
    <source>
        <dbReference type="ARBA" id="ARBA00004651"/>
    </source>
</evidence>
<evidence type="ECO:0000256" key="3">
    <source>
        <dbReference type="ARBA" id="ARBA00022475"/>
    </source>
</evidence>
<feature type="transmembrane region" description="Helical" evidence="8">
    <location>
        <begin position="20"/>
        <end position="43"/>
    </location>
</feature>
<evidence type="ECO:0000256" key="6">
    <source>
        <dbReference type="ARBA" id="ARBA00022989"/>
    </source>
</evidence>
<keyword evidence="2 8" id="KW-0813">Transport</keyword>
<dbReference type="Proteomes" id="UP000029055">
    <property type="component" value="Unassembled WGS sequence"/>
</dbReference>
<feature type="transmembrane region" description="Helical" evidence="8">
    <location>
        <begin position="146"/>
        <end position="168"/>
    </location>
</feature>
<evidence type="ECO:0000256" key="2">
    <source>
        <dbReference type="ARBA" id="ARBA00022448"/>
    </source>
</evidence>
<feature type="transmembrane region" description="Helical" evidence="8">
    <location>
        <begin position="55"/>
        <end position="77"/>
    </location>
</feature>
<dbReference type="NCBIfam" id="TIGR01726">
    <property type="entry name" value="HEQRo_perm_3TM"/>
    <property type="match status" value="1"/>
</dbReference>
<dbReference type="GO" id="GO:0022857">
    <property type="term" value="F:transmembrane transporter activity"/>
    <property type="evidence" value="ECO:0007669"/>
    <property type="project" value="InterPro"/>
</dbReference>
<accession>A0A087EAI6</accession>
<keyword evidence="3" id="KW-1003">Cell membrane</keyword>
<keyword evidence="6 8" id="KW-1133">Transmembrane helix</keyword>
<keyword evidence="11" id="KW-1185">Reference proteome</keyword>
<keyword evidence="5" id="KW-0029">Amino-acid transport</keyword>
<evidence type="ECO:0000256" key="7">
    <source>
        <dbReference type="ARBA" id="ARBA00023136"/>
    </source>
</evidence>
<dbReference type="STRING" id="77635.BISU_0799"/>
<feature type="domain" description="ABC transmembrane type-1" evidence="9">
    <location>
        <begin position="21"/>
        <end position="209"/>
    </location>
</feature>
<evidence type="ECO:0000313" key="10">
    <source>
        <dbReference type="EMBL" id="KFJ04787.1"/>
    </source>
</evidence>
<comment type="subcellular location">
    <subcellularLocation>
        <location evidence="1 8">Cell membrane</location>
        <topology evidence="1 8">Multi-pass membrane protein</topology>
    </subcellularLocation>
</comment>
<dbReference type="Gene3D" id="1.10.3720.10">
    <property type="entry name" value="MetI-like"/>
    <property type="match status" value="1"/>
</dbReference>
<proteinExistence type="inferred from homology"/>
<dbReference type="AlphaFoldDB" id="A0A087EAI6"/>